<reference evidence="1" key="1">
    <citation type="submission" date="2014-09" db="EMBL/GenBank/DDBJ databases">
        <authorList>
            <person name="Magalhaes I.L.F."/>
            <person name="Oliveira U."/>
            <person name="Santos F.R."/>
            <person name="Vidigal T.H.D.A."/>
            <person name="Brescovit A.D."/>
            <person name="Santos A.J."/>
        </authorList>
    </citation>
    <scope>NUCLEOTIDE SEQUENCE</scope>
    <source>
        <tissue evidence="1">Shoot tissue taken approximately 20 cm above the soil surface</tissue>
    </source>
</reference>
<protein>
    <submittedName>
        <fullName evidence="1">Uncharacterized protein</fullName>
    </submittedName>
</protein>
<dbReference type="AlphaFoldDB" id="A0A0A9HNT5"/>
<accession>A0A0A9HNT5</accession>
<sequence>MLTHYVYDCRQFYFESCVSYFTCSCYPIILQQKSTLSCKVHEH</sequence>
<reference evidence="1" key="2">
    <citation type="journal article" date="2015" name="Data Brief">
        <title>Shoot transcriptome of the giant reed, Arundo donax.</title>
        <authorList>
            <person name="Barrero R.A."/>
            <person name="Guerrero F.D."/>
            <person name="Moolhuijzen P."/>
            <person name="Goolsby J.A."/>
            <person name="Tidwell J."/>
            <person name="Bellgard S.E."/>
            <person name="Bellgard M.I."/>
        </authorList>
    </citation>
    <scope>NUCLEOTIDE SEQUENCE</scope>
    <source>
        <tissue evidence="1">Shoot tissue taken approximately 20 cm above the soil surface</tissue>
    </source>
</reference>
<evidence type="ECO:0000313" key="1">
    <source>
        <dbReference type="EMBL" id="JAE38805.1"/>
    </source>
</evidence>
<dbReference type="EMBL" id="GBRH01159091">
    <property type="protein sequence ID" value="JAE38805.1"/>
    <property type="molecule type" value="Transcribed_RNA"/>
</dbReference>
<organism evidence="1">
    <name type="scientific">Arundo donax</name>
    <name type="common">Giant reed</name>
    <name type="synonym">Donax arundinaceus</name>
    <dbReference type="NCBI Taxonomy" id="35708"/>
    <lineage>
        <taxon>Eukaryota</taxon>
        <taxon>Viridiplantae</taxon>
        <taxon>Streptophyta</taxon>
        <taxon>Embryophyta</taxon>
        <taxon>Tracheophyta</taxon>
        <taxon>Spermatophyta</taxon>
        <taxon>Magnoliopsida</taxon>
        <taxon>Liliopsida</taxon>
        <taxon>Poales</taxon>
        <taxon>Poaceae</taxon>
        <taxon>PACMAD clade</taxon>
        <taxon>Arundinoideae</taxon>
        <taxon>Arundineae</taxon>
        <taxon>Arundo</taxon>
    </lineage>
</organism>
<name>A0A0A9HNT5_ARUDO</name>
<proteinExistence type="predicted"/>